<evidence type="ECO:0000256" key="4">
    <source>
        <dbReference type="HAMAP-Rule" id="MF_03028"/>
    </source>
</evidence>
<dbReference type="STRING" id="3055.A0A2K3CU29"/>
<dbReference type="PROSITE" id="PS50172">
    <property type="entry name" value="BRCT"/>
    <property type="match status" value="1"/>
</dbReference>
<keyword evidence="3 4" id="KW-0539">Nucleus</keyword>
<evidence type="ECO:0000256" key="5">
    <source>
        <dbReference type="SAM" id="MobiDB-lite"/>
    </source>
</evidence>
<name>A0A2K3CU29_CHLRE</name>
<reference evidence="7 8" key="1">
    <citation type="journal article" date="2007" name="Science">
        <title>The Chlamydomonas genome reveals the evolution of key animal and plant functions.</title>
        <authorList>
            <person name="Merchant S.S."/>
            <person name="Prochnik S.E."/>
            <person name="Vallon O."/>
            <person name="Harris E.H."/>
            <person name="Karpowicz S.J."/>
            <person name="Witman G.B."/>
            <person name="Terry A."/>
            <person name="Salamov A."/>
            <person name="Fritz-Laylin L.K."/>
            <person name="Marechal-Drouard L."/>
            <person name="Marshall W.F."/>
            <person name="Qu L.H."/>
            <person name="Nelson D.R."/>
            <person name="Sanderfoot A.A."/>
            <person name="Spalding M.H."/>
            <person name="Kapitonov V.V."/>
            <person name="Ren Q."/>
            <person name="Ferris P."/>
            <person name="Lindquist E."/>
            <person name="Shapiro H."/>
            <person name="Lucas S.M."/>
            <person name="Grimwood J."/>
            <person name="Schmutz J."/>
            <person name="Cardol P."/>
            <person name="Cerutti H."/>
            <person name="Chanfreau G."/>
            <person name="Chen C.L."/>
            <person name="Cognat V."/>
            <person name="Croft M.T."/>
            <person name="Dent R."/>
            <person name="Dutcher S."/>
            <person name="Fernandez E."/>
            <person name="Fukuzawa H."/>
            <person name="Gonzalez-Ballester D."/>
            <person name="Gonzalez-Halphen D."/>
            <person name="Hallmann A."/>
            <person name="Hanikenne M."/>
            <person name="Hippler M."/>
            <person name="Inwood W."/>
            <person name="Jabbari K."/>
            <person name="Kalanon M."/>
            <person name="Kuras R."/>
            <person name="Lefebvre P.A."/>
            <person name="Lemaire S.D."/>
            <person name="Lobanov A.V."/>
            <person name="Lohr M."/>
            <person name="Manuell A."/>
            <person name="Meier I."/>
            <person name="Mets L."/>
            <person name="Mittag M."/>
            <person name="Mittelmeier T."/>
            <person name="Moroney J.V."/>
            <person name="Moseley J."/>
            <person name="Napoli C."/>
            <person name="Nedelcu A.M."/>
            <person name="Niyogi K."/>
            <person name="Novoselov S.V."/>
            <person name="Paulsen I.T."/>
            <person name="Pazour G."/>
            <person name="Purton S."/>
            <person name="Ral J.P."/>
            <person name="Riano-Pachon D.M."/>
            <person name="Riekhof W."/>
            <person name="Rymarquis L."/>
            <person name="Schroda M."/>
            <person name="Stern D."/>
            <person name="Umen J."/>
            <person name="Willows R."/>
            <person name="Wilson N."/>
            <person name="Zimmer S.L."/>
            <person name="Allmer J."/>
            <person name="Balk J."/>
            <person name="Bisova K."/>
            <person name="Chen C.J."/>
            <person name="Elias M."/>
            <person name="Gendler K."/>
            <person name="Hauser C."/>
            <person name="Lamb M.R."/>
            <person name="Ledford H."/>
            <person name="Long J.C."/>
            <person name="Minagawa J."/>
            <person name="Page M.D."/>
            <person name="Pan J."/>
            <person name="Pootakham W."/>
            <person name="Roje S."/>
            <person name="Rose A."/>
            <person name="Stahlberg E."/>
            <person name="Terauchi A.M."/>
            <person name="Yang P."/>
            <person name="Ball S."/>
            <person name="Bowler C."/>
            <person name="Dieckmann C.L."/>
            <person name="Gladyshev V.N."/>
            <person name="Green P."/>
            <person name="Jorgensen R."/>
            <person name="Mayfield S."/>
            <person name="Mueller-Roeber B."/>
            <person name="Rajamani S."/>
            <person name="Sayre R.T."/>
            <person name="Brokstein P."/>
            <person name="Dubchak I."/>
            <person name="Goodstein D."/>
            <person name="Hornick L."/>
            <person name="Huang Y.W."/>
            <person name="Jhaveri J."/>
            <person name="Luo Y."/>
            <person name="Martinez D."/>
            <person name="Ngau W.C."/>
            <person name="Otillar B."/>
            <person name="Poliakov A."/>
            <person name="Porter A."/>
            <person name="Szajkowski L."/>
            <person name="Werner G."/>
            <person name="Zhou K."/>
            <person name="Grigoriev I.V."/>
            <person name="Rokhsar D.S."/>
            <person name="Grossman A.R."/>
        </authorList>
    </citation>
    <scope>NUCLEOTIDE SEQUENCE [LARGE SCALE GENOMIC DNA]</scope>
    <source>
        <strain evidence="8">CC-503</strain>
    </source>
</reference>
<dbReference type="CDD" id="cd17709">
    <property type="entry name" value="BRCT_pescadillo_like"/>
    <property type="match status" value="1"/>
</dbReference>
<comment type="subcellular location">
    <subcellularLocation>
        <location evidence="4">Nucleus</location>
        <location evidence="4">Nucleolus</location>
    </subcellularLocation>
    <subcellularLocation>
        <location evidence="4">Nucleus</location>
        <location evidence="4">Nucleoplasm</location>
    </subcellularLocation>
</comment>
<sequence>MAGKKLKKGKSGNAAQYITRTQAVRKLQLRLSEFRRLCILKGVHPREPKKKPKGANKTYYHLKDINWLAHEPLLNTFRSIKAHDKKVRKARAKQNKELAKRLAALTPTYRLDHLVKERYPSFVDALRDLDDSLTMVHLFATLPAESKYDIPQRTVQLCRRLALEWQAYVVRSGALRRVFVSVKGYYFQAEILGQSVTWLVPHALSQVLPPDVDYKVMLTFLEFYNTLLQFVNFKLYHNLGLRYPPVLDPRLEEAAAELAAIMKDIAGMRDAAEGDRAAEAAAIAAADGDEAAAEAAAAAADPTMRARIDSLQTRLREIVGTGKGAAAGEEEDGKDGDEEEEEPEEVDSEAGDEDDDDLPVLDSGGEDEEEDEEDDEEEAAAAQRNTAAARSGGRASTSAVALLGEDDEDEDDDMPLARVTADADADVDAGTRAAGGACGPGVDPSDEAAVCGSLFRGRVFFLGREVPREPLMLVIRAFGGVAAWDGDGSPHAETDEAVTHQIVDRPKQGHKFLSREYVQPQWVFDSANFRVLMPTDLYAPGTVPPPHLSPFVGEADEDGYTPDFAKTVRRLQDAANAARLRAAGLALKGADGSEFVGEGADGAAAADGEGAAGEDLAAAERQYASELAKEVKQAAKRKRGEEAAAEEEDDEEDEDEEASGSEDGEDDDDDDEEEEDEEEEERPAKKSKPAGKGKGGAGKDEDEEAAMADIMMTRKARKMYNNMKQKEAAKQERVQQLESKKAKLAATGAAGPMGQVKPAAAGKAAAAKAAAPAKVAASGGKGAAAKGKEAPAPAKGKGTPAAKGKEAPAPAKGKGAAAAKEAPAKGGKDAAPAKRQRR</sequence>
<feature type="compositionally biased region" description="Low complexity" evidence="5">
    <location>
        <begin position="380"/>
        <end position="397"/>
    </location>
</feature>
<evidence type="ECO:0000256" key="1">
    <source>
        <dbReference type="ARBA" id="ARBA00022517"/>
    </source>
</evidence>
<feature type="region of interest" description="Disordered" evidence="5">
    <location>
        <begin position="632"/>
        <end position="838"/>
    </location>
</feature>
<dbReference type="GO" id="GO:0000466">
    <property type="term" value="P:maturation of 5.8S rRNA from tricistronic rRNA transcript (SSU-rRNA, 5.8S rRNA, LSU-rRNA)"/>
    <property type="evidence" value="ECO:0007669"/>
    <property type="project" value="UniProtKB-UniRule"/>
</dbReference>
<dbReference type="RefSeq" id="XP_042915752.1">
    <property type="nucleotide sequence ID" value="XM_043071496.1"/>
</dbReference>
<dbReference type="HAMAP" id="MF_03028">
    <property type="entry name" value="Pescadillo"/>
    <property type="match status" value="1"/>
</dbReference>
<gene>
    <name evidence="7" type="ORF">CHLRE_16g683793v5</name>
</gene>
<accession>A0A2K3CU29</accession>
<dbReference type="GO" id="GO:0043021">
    <property type="term" value="F:ribonucleoprotein complex binding"/>
    <property type="evidence" value="ECO:0007669"/>
    <property type="project" value="UniProtKB-UniRule"/>
</dbReference>
<dbReference type="InterPro" id="IPR001357">
    <property type="entry name" value="BRCT_dom"/>
</dbReference>
<evidence type="ECO:0000256" key="2">
    <source>
        <dbReference type="ARBA" id="ARBA00022552"/>
    </source>
</evidence>
<dbReference type="Proteomes" id="UP000006906">
    <property type="component" value="Chromosome 16"/>
</dbReference>
<organism evidence="7 8">
    <name type="scientific">Chlamydomonas reinhardtii</name>
    <name type="common">Chlamydomonas smithii</name>
    <dbReference type="NCBI Taxonomy" id="3055"/>
    <lineage>
        <taxon>Eukaryota</taxon>
        <taxon>Viridiplantae</taxon>
        <taxon>Chlorophyta</taxon>
        <taxon>core chlorophytes</taxon>
        <taxon>Chlorophyceae</taxon>
        <taxon>CS clade</taxon>
        <taxon>Chlamydomonadales</taxon>
        <taxon>Chlamydomonadaceae</taxon>
        <taxon>Chlamydomonas</taxon>
    </lineage>
</organism>
<dbReference type="OrthoDB" id="10264910at2759"/>
<dbReference type="GO" id="GO:0003723">
    <property type="term" value="F:RNA binding"/>
    <property type="evidence" value="ECO:0000318"/>
    <property type="project" value="GO_Central"/>
</dbReference>
<dbReference type="FunCoup" id="A0A2K3CU29">
    <property type="interactions" value="2042"/>
</dbReference>
<feature type="compositionally biased region" description="Basic and acidic residues" evidence="5">
    <location>
        <begin position="724"/>
        <end position="741"/>
    </location>
</feature>
<comment type="function">
    <text evidence="4">Required for maturation of ribosomal RNAs and formation of the large ribosomal subunit.</text>
</comment>
<dbReference type="GO" id="GO:0030687">
    <property type="term" value="C:preribosome, large subunit precursor"/>
    <property type="evidence" value="ECO:0007669"/>
    <property type="project" value="UniProtKB-UniRule"/>
</dbReference>
<feature type="compositionally biased region" description="Basic and acidic residues" evidence="5">
    <location>
        <begin position="822"/>
        <end position="832"/>
    </location>
</feature>
<feature type="domain" description="BRCT" evidence="6">
    <location>
        <begin position="450"/>
        <end position="540"/>
    </location>
</feature>
<dbReference type="GO" id="GO:0005654">
    <property type="term" value="C:nucleoplasm"/>
    <property type="evidence" value="ECO:0007669"/>
    <property type="project" value="UniProtKB-SubCell"/>
</dbReference>
<comment type="similarity">
    <text evidence="4">Belongs to the pescadillo family.</text>
</comment>
<dbReference type="InterPro" id="IPR036420">
    <property type="entry name" value="BRCT_dom_sf"/>
</dbReference>
<evidence type="ECO:0000259" key="6">
    <source>
        <dbReference type="PROSITE" id="PS50172"/>
    </source>
</evidence>
<dbReference type="Pfam" id="PF06732">
    <property type="entry name" value="Pescadillo_N"/>
    <property type="match status" value="1"/>
</dbReference>
<keyword evidence="2 4" id="KW-0698">rRNA processing</keyword>
<protein>
    <recommendedName>
        <fullName evidence="4">Pescadillo homolog</fullName>
    </recommendedName>
</protein>
<dbReference type="Gramene" id="PNW71786">
    <property type="protein sequence ID" value="PNW71786"/>
    <property type="gene ID" value="CHLRE_16g683793v5"/>
</dbReference>
<dbReference type="FunFam" id="3.40.50.10190:FF:000002">
    <property type="entry name" value="Pescadillo homolog"/>
    <property type="match status" value="1"/>
</dbReference>
<dbReference type="AlphaFoldDB" id="A0A2K3CU29"/>
<dbReference type="GO" id="GO:0000463">
    <property type="term" value="P:maturation of LSU-rRNA from tricistronic rRNA transcript (SSU-rRNA, 5.8S rRNA, LSU-rRNA)"/>
    <property type="evidence" value="ECO:0000318"/>
    <property type="project" value="GO_Central"/>
</dbReference>
<feature type="compositionally biased region" description="Acidic residues" evidence="5">
    <location>
        <begin position="328"/>
        <end position="379"/>
    </location>
</feature>
<dbReference type="PANTHER" id="PTHR12221:SF6">
    <property type="entry name" value="PESCADILLO HOMOLOG"/>
    <property type="match status" value="1"/>
</dbReference>
<feature type="compositionally biased region" description="Acidic residues" evidence="5">
    <location>
        <begin position="643"/>
        <end position="681"/>
    </location>
</feature>
<dbReference type="GO" id="GO:0070545">
    <property type="term" value="C:PeBoW complex"/>
    <property type="evidence" value="ECO:0000318"/>
    <property type="project" value="GO_Central"/>
</dbReference>
<feature type="compositionally biased region" description="Low complexity" evidence="5">
    <location>
        <begin position="790"/>
        <end position="821"/>
    </location>
</feature>
<dbReference type="EMBL" id="CM008977">
    <property type="protein sequence ID" value="PNW71786.1"/>
    <property type="molecule type" value="Genomic_DNA"/>
</dbReference>
<dbReference type="Gene3D" id="3.40.50.10190">
    <property type="entry name" value="BRCT domain"/>
    <property type="match status" value="1"/>
</dbReference>
<keyword evidence="1 4" id="KW-0690">Ribosome biogenesis</keyword>
<feature type="compositionally biased region" description="Low complexity" evidence="5">
    <location>
        <begin position="757"/>
        <end position="778"/>
    </location>
</feature>
<proteinExistence type="inferred from homology"/>
<dbReference type="InParanoid" id="A0A2K3CU29"/>
<dbReference type="KEGG" id="cre:CHLRE_16g683793v5"/>
<keyword evidence="8" id="KW-1185">Reference proteome</keyword>
<dbReference type="InterPro" id="IPR010613">
    <property type="entry name" value="PES"/>
</dbReference>
<dbReference type="PANTHER" id="PTHR12221">
    <property type="entry name" value="PESCADILLO - RELATED"/>
    <property type="match status" value="1"/>
</dbReference>
<evidence type="ECO:0000256" key="3">
    <source>
        <dbReference type="ARBA" id="ARBA00023242"/>
    </source>
</evidence>
<feature type="region of interest" description="Disordered" evidence="5">
    <location>
        <begin position="319"/>
        <end position="397"/>
    </location>
</feature>
<evidence type="ECO:0000313" key="7">
    <source>
        <dbReference type="EMBL" id="PNW71786.1"/>
    </source>
</evidence>
<evidence type="ECO:0000313" key="8">
    <source>
        <dbReference type="Proteomes" id="UP000006906"/>
    </source>
</evidence>
<dbReference type="GeneID" id="5724754"/>
<dbReference type="SUPFAM" id="SSF52113">
    <property type="entry name" value="BRCT domain"/>
    <property type="match status" value="1"/>
</dbReference>